<dbReference type="PANTHER" id="PTHR43278:SF4">
    <property type="entry name" value="NAD(P)H-DEPENDENT FMN-CONTAINING OXIDOREDUCTASE YWQN-RELATED"/>
    <property type="match status" value="1"/>
</dbReference>
<dbReference type="SUPFAM" id="SSF52218">
    <property type="entry name" value="Flavoproteins"/>
    <property type="match status" value="1"/>
</dbReference>
<keyword evidence="2" id="KW-0288">FMN</keyword>
<dbReference type="PANTHER" id="PTHR43278">
    <property type="entry name" value="NAD(P)H-DEPENDENT FMN-CONTAINING OXIDOREDUCTASE YWQN-RELATED"/>
    <property type="match status" value="1"/>
</dbReference>
<evidence type="ECO:0000256" key="2">
    <source>
        <dbReference type="ARBA" id="ARBA00022643"/>
    </source>
</evidence>
<feature type="domain" description="NADPH-dependent FMN reductase-like" evidence="3">
    <location>
        <begin position="3"/>
        <end position="155"/>
    </location>
</feature>
<protein>
    <submittedName>
        <fullName evidence="4">Flavodoxin family protein</fullName>
    </submittedName>
</protein>
<gene>
    <name evidence="4" type="ORF">H9X81_00120</name>
</gene>
<proteinExistence type="predicted"/>
<dbReference type="RefSeq" id="WP_204719152.1">
    <property type="nucleotide sequence ID" value="NZ_JACSNR010000001.1"/>
</dbReference>
<dbReference type="Gene3D" id="3.40.50.360">
    <property type="match status" value="1"/>
</dbReference>
<organism evidence="4 5">
    <name type="scientific">Hydrogenoanaerobacterium saccharovorans</name>
    <dbReference type="NCBI Taxonomy" id="474960"/>
    <lineage>
        <taxon>Bacteria</taxon>
        <taxon>Bacillati</taxon>
        <taxon>Bacillota</taxon>
        <taxon>Clostridia</taxon>
        <taxon>Eubacteriales</taxon>
        <taxon>Oscillospiraceae</taxon>
        <taxon>Hydrogenoanaerobacterium</taxon>
    </lineage>
</organism>
<comment type="caution">
    <text evidence="4">The sequence shown here is derived from an EMBL/GenBank/DDBJ whole genome shotgun (WGS) entry which is preliminary data.</text>
</comment>
<evidence type="ECO:0000313" key="4">
    <source>
        <dbReference type="EMBL" id="MBM6922102.1"/>
    </source>
</evidence>
<dbReference type="EMBL" id="JACSNR010000001">
    <property type="protein sequence ID" value="MBM6922102.1"/>
    <property type="molecule type" value="Genomic_DNA"/>
</dbReference>
<dbReference type="InterPro" id="IPR029039">
    <property type="entry name" value="Flavoprotein-like_sf"/>
</dbReference>
<keyword evidence="5" id="KW-1185">Reference proteome</keyword>
<dbReference type="Proteomes" id="UP000724149">
    <property type="component" value="Unassembled WGS sequence"/>
</dbReference>
<reference evidence="4 5" key="1">
    <citation type="journal article" date="2021" name="Sci. Rep.">
        <title>The distribution of antibiotic resistance genes in chicken gut microbiota commensals.</title>
        <authorList>
            <person name="Juricova H."/>
            <person name="Matiasovicova J."/>
            <person name="Kubasova T."/>
            <person name="Cejkova D."/>
            <person name="Rychlik I."/>
        </authorList>
    </citation>
    <scope>NUCLEOTIDE SEQUENCE [LARGE SCALE GENOMIC DNA]</scope>
    <source>
        <strain evidence="4 5">An564</strain>
    </source>
</reference>
<evidence type="ECO:0000256" key="1">
    <source>
        <dbReference type="ARBA" id="ARBA00022630"/>
    </source>
</evidence>
<dbReference type="InterPro" id="IPR051796">
    <property type="entry name" value="ISF_SsuE-like"/>
</dbReference>
<evidence type="ECO:0000313" key="5">
    <source>
        <dbReference type="Proteomes" id="UP000724149"/>
    </source>
</evidence>
<sequence length="212" mass="23094">MAKVLLINGSPNEHGCTYTALHEVEGVLRRHGIETEILWLGRKPVAGCIACNTCARTGHCVFGPETFDDKVNRVLDELDSIDAIVVGSPVYYAAASGQITSFLNRLFYAGGRRMAGKLGAAVVSCRRGGAASAFDQLNKYFTICNMPVVSSQYWNQVHGNTPEEVLQDAEGLQMMRTLGENMAWLLRSIEAGKKAGVPAPQYEPKVATNFIR</sequence>
<dbReference type="InterPro" id="IPR005025">
    <property type="entry name" value="FMN_Rdtase-like_dom"/>
</dbReference>
<evidence type="ECO:0000259" key="3">
    <source>
        <dbReference type="Pfam" id="PF03358"/>
    </source>
</evidence>
<dbReference type="Pfam" id="PF03358">
    <property type="entry name" value="FMN_red"/>
    <property type="match status" value="1"/>
</dbReference>
<name>A0ABS2GI08_9FIRM</name>
<accession>A0ABS2GI08</accession>
<keyword evidence="1" id="KW-0285">Flavoprotein</keyword>